<proteinExistence type="predicted"/>
<dbReference type="InterPro" id="IPR013783">
    <property type="entry name" value="Ig-like_fold"/>
</dbReference>
<name>A0A7V0Z5Y2_UNCW3</name>
<dbReference type="Gene3D" id="2.60.40.4070">
    <property type="match status" value="1"/>
</dbReference>
<dbReference type="EMBL" id="DSKY01000017">
    <property type="protein sequence ID" value="HDY59230.1"/>
    <property type="molecule type" value="Genomic_DNA"/>
</dbReference>
<dbReference type="InterPro" id="IPR036249">
    <property type="entry name" value="Thioredoxin-like_sf"/>
</dbReference>
<comment type="caution">
    <text evidence="1">The sequence shown here is derived from an EMBL/GenBank/DDBJ whole genome shotgun (WGS) entry which is preliminary data.</text>
</comment>
<dbReference type="SUPFAM" id="SSF52833">
    <property type="entry name" value="Thioredoxin-like"/>
    <property type="match status" value="1"/>
</dbReference>
<reference evidence="1" key="1">
    <citation type="journal article" date="2020" name="mSystems">
        <title>Genome- and Community-Level Interaction Insights into Carbon Utilization and Element Cycling Functions of Hydrothermarchaeota in Hydrothermal Sediment.</title>
        <authorList>
            <person name="Zhou Z."/>
            <person name="Liu Y."/>
            <person name="Xu W."/>
            <person name="Pan J."/>
            <person name="Luo Z.H."/>
            <person name="Li M."/>
        </authorList>
    </citation>
    <scope>NUCLEOTIDE SEQUENCE [LARGE SCALE GENOMIC DNA]</scope>
    <source>
        <strain evidence="1">SpSt-258</strain>
    </source>
</reference>
<dbReference type="InterPro" id="IPR026444">
    <property type="entry name" value="Secre_tail"/>
</dbReference>
<organism evidence="1">
    <name type="scientific">candidate division WOR-3 bacterium</name>
    <dbReference type="NCBI Taxonomy" id="2052148"/>
    <lineage>
        <taxon>Bacteria</taxon>
        <taxon>Bacteria division WOR-3</taxon>
    </lineage>
</organism>
<accession>A0A7V0Z5Y2</accession>
<dbReference type="AlphaFoldDB" id="A0A7V0Z5Y2"/>
<dbReference type="NCBIfam" id="TIGR04183">
    <property type="entry name" value="Por_Secre_tail"/>
    <property type="match status" value="1"/>
</dbReference>
<protein>
    <submittedName>
        <fullName evidence="1">Omp28-related outer membrane protein</fullName>
    </submittedName>
</protein>
<sequence length="292" mass="32911">MLDNIVIQYPTRIAAIEMHLRSGYPLYSAEAYARMQYYPSSNWYTPNLILDGTPRGSGYSSWQSYIVARMNQPAPMRISMWGSYGSGSGTLYARYHNDSTASVTAYVYFVITEDSCYYSAPNGDQWHNHVARDYVPNQIGQQVTIPAGDSVTVSQAFTIQSGWNVNRCKIVTWIQNNSTREVYQAGFIKITDLTGIEEQIRASISKQITTTPNPCINGTEFRFSLKPGAEYTVQIFNVLGREVQRLKGVSTGSDEILKWNLQDKNGKSVRSGIYFYKFTSPEINTTGKIVVR</sequence>
<gene>
    <name evidence="1" type="ORF">ENP86_06730</name>
</gene>
<dbReference type="Gene3D" id="2.60.40.10">
    <property type="entry name" value="Immunoglobulins"/>
    <property type="match status" value="1"/>
</dbReference>
<evidence type="ECO:0000313" key="1">
    <source>
        <dbReference type="EMBL" id="HDY59230.1"/>
    </source>
</evidence>